<dbReference type="CDD" id="cd06558">
    <property type="entry name" value="crotonase-like"/>
    <property type="match status" value="1"/>
</dbReference>
<keyword evidence="5" id="KW-1185">Reference proteome</keyword>
<sequence>MMTKFKIMREITGRGVNLFRIPGALCPPIVNGRLSKRHFSVSSNLQSDNVLVSVENGVRKIVFNRPEAKNALRYDMMEKLGNALLESNTDNATKLVTLTGTGDYFSSGNDISNWDTTHQTIAEMKEKGRISVLKQLVLGLIECKKLS</sequence>
<comment type="caution">
    <text evidence="4">The sequence shown here is derived from an EMBL/GenBank/DDBJ whole genome shotgun (WGS) entry which is preliminary data.</text>
</comment>
<protein>
    <submittedName>
        <fullName evidence="4">Enoyl-CoA delta isomerase 2, mitochondrial</fullName>
    </submittedName>
</protein>
<organism evidence="4 5">
    <name type="scientific">Orchesella cincta</name>
    <name type="common">Springtail</name>
    <name type="synonym">Podura cincta</name>
    <dbReference type="NCBI Taxonomy" id="48709"/>
    <lineage>
        <taxon>Eukaryota</taxon>
        <taxon>Metazoa</taxon>
        <taxon>Ecdysozoa</taxon>
        <taxon>Arthropoda</taxon>
        <taxon>Hexapoda</taxon>
        <taxon>Collembola</taxon>
        <taxon>Entomobryomorpha</taxon>
        <taxon>Entomobryoidea</taxon>
        <taxon>Orchesellidae</taxon>
        <taxon>Orchesellinae</taxon>
        <taxon>Orchesella</taxon>
    </lineage>
</organism>
<evidence type="ECO:0000256" key="3">
    <source>
        <dbReference type="ARBA" id="ARBA00023235"/>
    </source>
</evidence>
<comment type="subcellular location">
    <subcellularLocation>
        <location evidence="1">Peroxisome</location>
    </subcellularLocation>
</comment>
<dbReference type="PANTHER" id="PTHR43684">
    <property type="match status" value="1"/>
</dbReference>
<dbReference type="Pfam" id="PF00378">
    <property type="entry name" value="ECH_1"/>
    <property type="match status" value="1"/>
</dbReference>
<reference evidence="4 5" key="1">
    <citation type="journal article" date="2016" name="Genome Biol. Evol.">
        <title>Gene Family Evolution Reflects Adaptation to Soil Environmental Stressors in the Genome of the Collembolan Orchesella cincta.</title>
        <authorList>
            <person name="Faddeeva-Vakhrusheva A."/>
            <person name="Derks M.F."/>
            <person name="Anvar S.Y."/>
            <person name="Agamennone V."/>
            <person name="Suring W."/>
            <person name="Smit S."/>
            <person name="van Straalen N.M."/>
            <person name="Roelofs D."/>
        </authorList>
    </citation>
    <scope>NUCLEOTIDE SEQUENCE [LARGE SCALE GENOMIC DNA]</scope>
    <source>
        <tissue evidence="4">Mixed pool</tissue>
    </source>
</reference>
<dbReference type="Proteomes" id="UP000094527">
    <property type="component" value="Unassembled WGS sequence"/>
</dbReference>
<dbReference type="STRING" id="48709.A0A1D2MUF8"/>
<evidence type="ECO:0000256" key="1">
    <source>
        <dbReference type="ARBA" id="ARBA00004275"/>
    </source>
</evidence>
<dbReference type="InterPro" id="IPR051053">
    <property type="entry name" value="ECH/Chromodomain_protein"/>
</dbReference>
<keyword evidence="3 4" id="KW-0413">Isomerase</keyword>
<dbReference type="InterPro" id="IPR029045">
    <property type="entry name" value="ClpP/crotonase-like_dom_sf"/>
</dbReference>
<dbReference type="AlphaFoldDB" id="A0A1D2MUF8"/>
<name>A0A1D2MUF8_ORCCI</name>
<dbReference type="PANTHER" id="PTHR43684:SF1">
    <property type="entry name" value="ENOYL-COA DELTA ISOMERASE 2"/>
    <property type="match status" value="1"/>
</dbReference>
<evidence type="ECO:0000313" key="4">
    <source>
        <dbReference type="EMBL" id="ODM96739.1"/>
    </source>
</evidence>
<dbReference type="InterPro" id="IPR001753">
    <property type="entry name" value="Enoyl-CoA_hydra/iso"/>
</dbReference>
<accession>A0A1D2MUF8</accession>
<evidence type="ECO:0000256" key="2">
    <source>
        <dbReference type="ARBA" id="ARBA00023140"/>
    </source>
</evidence>
<dbReference type="SUPFAM" id="SSF52096">
    <property type="entry name" value="ClpP/crotonase"/>
    <property type="match status" value="1"/>
</dbReference>
<dbReference type="EMBL" id="LJIJ01000508">
    <property type="protein sequence ID" value="ODM96739.1"/>
    <property type="molecule type" value="Genomic_DNA"/>
</dbReference>
<dbReference type="GO" id="GO:0004165">
    <property type="term" value="F:delta(3)-delta(2)-enoyl-CoA isomerase activity"/>
    <property type="evidence" value="ECO:0007669"/>
    <property type="project" value="UniProtKB-ARBA"/>
</dbReference>
<keyword evidence="2" id="KW-0576">Peroxisome</keyword>
<dbReference type="GO" id="GO:0005777">
    <property type="term" value="C:peroxisome"/>
    <property type="evidence" value="ECO:0007669"/>
    <property type="project" value="UniProtKB-SubCell"/>
</dbReference>
<proteinExistence type="predicted"/>
<dbReference type="Gene3D" id="3.90.226.10">
    <property type="entry name" value="2-enoyl-CoA Hydratase, Chain A, domain 1"/>
    <property type="match status" value="1"/>
</dbReference>
<evidence type="ECO:0000313" key="5">
    <source>
        <dbReference type="Proteomes" id="UP000094527"/>
    </source>
</evidence>
<gene>
    <name evidence="4" type="ORF">Ocin01_09951</name>
</gene>
<dbReference type="OrthoDB" id="409763at2759"/>